<dbReference type="RefSeq" id="WP_168883003.1">
    <property type="nucleotide sequence ID" value="NZ_JABAIL010000004.1"/>
</dbReference>
<reference evidence="2 3" key="1">
    <citation type="submission" date="2020-04" db="EMBL/GenBank/DDBJ databases">
        <title>Flammeovirga sp. SR4, a novel species isolated from seawater.</title>
        <authorList>
            <person name="Wang X."/>
        </authorList>
    </citation>
    <scope>NUCLEOTIDE SEQUENCE [LARGE SCALE GENOMIC DNA]</scope>
    <source>
        <strain evidence="2 3">SR4</strain>
    </source>
</reference>
<dbReference type="AlphaFoldDB" id="A0A7X8SL78"/>
<proteinExistence type="predicted"/>
<gene>
    <name evidence="2" type="ORF">HGP29_13765</name>
</gene>
<sequence>MPAQTKYLSSTGTQISKFFAAFFGGYFATMMIHLAVSTLFKDDTPVLLTSTYTSFFCWVGLMLLVYYIKKAWVAWTVILGIITIFSIIFYI</sequence>
<name>A0A7X8SL78_9BACT</name>
<keyword evidence="1" id="KW-0812">Transmembrane</keyword>
<evidence type="ECO:0000313" key="2">
    <source>
        <dbReference type="EMBL" id="NLR92286.1"/>
    </source>
</evidence>
<protein>
    <recommendedName>
        <fullName evidence="4">DUF3649 domain-containing protein</fullName>
    </recommendedName>
</protein>
<keyword evidence="3" id="KW-1185">Reference proteome</keyword>
<evidence type="ECO:0000313" key="3">
    <source>
        <dbReference type="Proteomes" id="UP000585050"/>
    </source>
</evidence>
<dbReference type="Proteomes" id="UP000585050">
    <property type="component" value="Unassembled WGS sequence"/>
</dbReference>
<keyword evidence="1" id="KW-0472">Membrane</keyword>
<dbReference type="EMBL" id="JABAIL010000004">
    <property type="protein sequence ID" value="NLR92286.1"/>
    <property type="molecule type" value="Genomic_DNA"/>
</dbReference>
<evidence type="ECO:0008006" key="4">
    <source>
        <dbReference type="Google" id="ProtNLM"/>
    </source>
</evidence>
<accession>A0A7X8SL78</accession>
<organism evidence="2 3">
    <name type="scientific">Flammeovirga agarivorans</name>
    <dbReference type="NCBI Taxonomy" id="2726742"/>
    <lineage>
        <taxon>Bacteria</taxon>
        <taxon>Pseudomonadati</taxon>
        <taxon>Bacteroidota</taxon>
        <taxon>Cytophagia</taxon>
        <taxon>Cytophagales</taxon>
        <taxon>Flammeovirgaceae</taxon>
        <taxon>Flammeovirga</taxon>
    </lineage>
</organism>
<feature type="transmembrane region" description="Helical" evidence="1">
    <location>
        <begin position="46"/>
        <end position="65"/>
    </location>
</feature>
<comment type="caution">
    <text evidence="2">The sequence shown here is derived from an EMBL/GenBank/DDBJ whole genome shotgun (WGS) entry which is preliminary data.</text>
</comment>
<keyword evidence="1" id="KW-1133">Transmembrane helix</keyword>
<feature type="transmembrane region" description="Helical" evidence="1">
    <location>
        <begin position="18"/>
        <end position="40"/>
    </location>
</feature>
<feature type="transmembrane region" description="Helical" evidence="1">
    <location>
        <begin position="72"/>
        <end position="90"/>
    </location>
</feature>
<evidence type="ECO:0000256" key="1">
    <source>
        <dbReference type="SAM" id="Phobius"/>
    </source>
</evidence>